<dbReference type="SMART" id="SM00422">
    <property type="entry name" value="HTH_MERR"/>
    <property type="match status" value="1"/>
</dbReference>
<proteinExistence type="predicted"/>
<dbReference type="RefSeq" id="WP_188073848.1">
    <property type="nucleotide sequence ID" value="NZ_BSPS01000038.1"/>
</dbReference>
<dbReference type="InterPro" id="IPR047057">
    <property type="entry name" value="MerR_fam"/>
</dbReference>
<keyword evidence="2" id="KW-0175">Coiled coil</keyword>
<dbReference type="Proteomes" id="UP000571950">
    <property type="component" value="Unassembled WGS sequence"/>
</dbReference>
<protein>
    <submittedName>
        <fullName evidence="4">DNA-binding transcriptional MerR regulator</fullName>
    </submittedName>
</protein>
<dbReference type="GO" id="GO:0003677">
    <property type="term" value="F:DNA binding"/>
    <property type="evidence" value="ECO:0007669"/>
    <property type="project" value="UniProtKB-KW"/>
</dbReference>
<gene>
    <name evidence="4" type="ORF">GGR43_004321</name>
</gene>
<dbReference type="InterPro" id="IPR009061">
    <property type="entry name" value="DNA-bd_dom_put_sf"/>
</dbReference>
<name>A0A7W6BK79_9SPHN</name>
<dbReference type="Gene3D" id="1.10.1660.10">
    <property type="match status" value="1"/>
</dbReference>
<feature type="coiled-coil region" evidence="2">
    <location>
        <begin position="93"/>
        <end position="130"/>
    </location>
</feature>
<feature type="domain" description="HTH merR-type" evidence="3">
    <location>
        <begin position="21"/>
        <end position="85"/>
    </location>
</feature>
<keyword evidence="1 4" id="KW-0238">DNA-binding</keyword>
<evidence type="ECO:0000256" key="1">
    <source>
        <dbReference type="ARBA" id="ARBA00023125"/>
    </source>
</evidence>
<dbReference type="PANTHER" id="PTHR30204">
    <property type="entry name" value="REDOX-CYCLING DRUG-SENSING TRANSCRIPTIONAL ACTIVATOR SOXR"/>
    <property type="match status" value="1"/>
</dbReference>
<dbReference type="EMBL" id="JACIDT010000027">
    <property type="protein sequence ID" value="MBB3928576.1"/>
    <property type="molecule type" value="Genomic_DNA"/>
</dbReference>
<dbReference type="SUPFAM" id="SSF46955">
    <property type="entry name" value="Putative DNA-binding domain"/>
    <property type="match status" value="1"/>
</dbReference>
<dbReference type="Pfam" id="PF13411">
    <property type="entry name" value="MerR_1"/>
    <property type="match status" value="1"/>
</dbReference>
<dbReference type="GO" id="GO:0003700">
    <property type="term" value="F:DNA-binding transcription factor activity"/>
    <property type="evidence" value="ECO:0007669"/>
    <property type="project" value="InterPro"/>
</dbReference>
<reference evidence="4 5" key="1">
    <citation type="submission" date="2020-08" db="EMBL/GenBank/DDBJ databases">
        <title>Genomic Encyclopedia of Type Strains, Phase IV (KMG-IV): sequencing the most valuable type-strain genomes for metagenomic binning, comparative biology and taxonomic classification.</title>
        <authorList>
            <person name="Goeker M."/>
        </authorList>
    </citation>
    <scope>NUCLEOTIDE SEQUENCE [LARGE SCALE GENOMIC DNA]</scope>
    <source>
        <strain evidence="4 5">DSM 26189</strain>
    </source>
</reference>
<evidence type="ECO:0000256" key="2">
    <source>
        <dbReference type="SAM" id="Coils"/>
    </source>
</evidence>
<organism evidence="4 5">
    <name type="scientific">Sphingobium jiangsuense</name>
    <dbReference type="NCBI Taxonomy" id="870476"/>
    <lineage>
        <taxon>Bacteria</taxon>
        <taxon>Pseudomonadati</taxon>
        <taxon>Pseudomonadota</taxon>
        <taxon>Alphaproteobacteria</taxon>
        <taxon>Sphingomonadales</taxon>
        <taxon>Sphingomonadaceae</taxon>
        <taxon>Sphingobium</taxon>
    </lineage>
</organism>
<dbReference type="AlphaFoldDB" id="A0A7W6BK79"/>
<dbReference type="PROSITE" id="PS50937">
    <property type="entry name" value="HTH_MERR_2"/>
    <property type="match status" value="1"/>
</dbReference>
<evidence type="ECO:0000313" key="4">
    <source>
        <dbReference type="EMBL" id="MBB3928576.1"/>
    </source>
</evidence>
<comment type="caution">
    <text evidence="4">The sequence shown here is derived from an EMBL/GenBank/DDBJ whole genome shotgun (WGS) entry which is preliminary data.</text>
</comment>
<dbReference type="CDD" id="cd04776">
    <property type="entry name" value="HTH_GnyR"/>
    <property type="match status" value="1"/>
</dbReference>
<evidence type="ECO:0000313" key="5">
    <source>
        <dbReference type="Proteomes" id="UP000571950"/>
    </source>
</evidence>
<keyword evidence="5" id="KW-1185">Reference proteome</keyword>
<dbReference type="PANTHER" id="PTHR30204:SF58">
    <property type="entry name" value="HTH-TYPE TRANSCRIPTIONAL REGULATOR YFMP"/>
    <property type="match status" value="1"/>
</dbReference>
<accession>A0A7W6BK79</accession>
<sequence>MTARTGKKARADQPDTGFKGIQEVAGQLGVTQRTLRFYEDKGLIEPHRVGTTRVYSRREIGRIQLVLRGKRLGFSIREIKEFLDLYDVDPNHVEQMSRLVTRIEQRLEDLEQQRIALDETVSELRQIRNEALARLGKD</sequence>
<dbReference type="InterPro" id="IPR000551">
    <property type="entry name" value="MerR-type_HTH_dom"/>
</dbReference>
<evidence type="ECO:0000259" key="3">
    <source>
        <dbReference type="PROSITE" id="PS50937"/>
    </source>
</evidence>